<evidence type="ECO:0000313" key="8">
    <source>
        <dbReference type="Proteomes" id="UP000276133"/>
    </source>
</evidence>
<dbReference type="InterPro" id="IPR008974">
    <property type="entry name" value="TRAF-like"/>
</dbReference>
<dbReference type="PANTHER" id="PTHR10131">
    <property type="entry name" value="TNF RECEPTOR ASSOCIATED FACTOR"/>
    <property type="match status" value="1"/>
</dbReference>
<dbReference type="PANTHER" id="PTHR10131:SF138">
    <property type="entry name" value="RE66324P"/>
    <property type="match status" value="1"/>
</dbReference>
<dbReference type="GO" id="GO:0009898">
    <property type="term" value="C:cytoplasmic side of plasma membrane"/>
    <property type="evidence" value="ECO:0007669"/>
    <property type="project" value="TreeGrafter"/>
</dbReference>
<dbReference type="GO" id="GO:0005164">
    <property type="term" value="F:tumor necrosis factor receptor binding"/>
    <property type="evidence" value="ECO:0007669"/>
    <property type="project" value="TreeGrafter"/>
</dbReference>
<dbReference type="GO" id="GO:0043122">
    <property type="term" value="P:regulation of canonical NF-kappaB signal transduction"/>
    <property type="evidence" value="ECO:0007669"/>
    <property type="project" value="TreeGrafter"/>
</dbReference>
<dbReference type="Proteomes" id="UP000276133">
    <property type="component" value="Unassembled WGS sequence"/>
</dbReference>
<dbReference type="AlphaFoldDB" id="A0A3M7SUK3"/>
<dbReference type="InterPro" id="IPR012227">
    <property type="entry name" value="TNF_rcpt-assoc_TRAF_met"/>
</dbReference>
<keyword evidence="1" id="KW-1017">Isopeptide bond</keyword>
<sequence>MDQVGTHSLSTQNGYPPFDSSKIDLKYKCPQCSKIIVNAHQADDCGCQYCLNCLAQILVPGHVCKNCGIKFQSEQKFPDRRLQNEISNLIINCSFTDCSWSGKLREYTHHYKIHFEMENKCSNCLLKFENRQELEMHLDLKTGNCAKQLIECDFKKVCPFKTPLLRQDYQEHLNAYQHEHLKLVYEYIEKELKRLREFEEVGKHFVDNRTRHGVGSGGDDVSEMSDAQNSVSLGSLNSKMDMMFNNLNSLISDLTKTNRLHDKLKQENVVLRQGLTDYKILVQDLHKTLALAQVSLLTLEERLVNLEKTNYDGTLLWKINNVQERMQEAKSGRQISFYSPPFYTSRSGYKMCGRVYLNGDGNGRNSHLSLFFVILRGENDALLRWPFKQKVTFILIDQSTTESRENLIDAFRPDPNSSSFRRPTSDMNIASGLPLFCPLGKLLSSDHEYIKDNTLFIKIIVDCKDLTDL</sequence>
<evidence type="ECO:0000256" key="3">
    <source>
        <dbReference type="ARBA" id="ARBA00022843"/>
    </source>
</evidence>
<comment type="caution">
    <text evidence="7">The sequence shown here is derived from an EMBL/GenBank/DDBJ whole genome shotgun (WGS) entry which is preliminary data.</text>
</comment>
<dbReference type="Pfam" id="PF21355">
    <property type="entry name" value="TRAF-mep_MATH"/>
    <property type="match status" value="1"/>
</dbReference>
<dbReference type="PIRSF" id="PIRSF015614">
    <property type="entry name" value="TRAF"/>
    <property type="match status" value="1"/>
</dbReference>
<proteinExistence type="predicted"/>
<dbReference type="GO" id="GO:0042981">
    <property type="term" value="P:regulation of apoptotic process"/>
    <property type="evidence" value="ECO:0007669"/>
    <property type="project" value="InterPro"/>
</dbReference>
<protein>
    <submittedName>
        <fullName evidence="7">TNF receptor-associated factor 2 isoform X2</fullName>
    </submittedName>
</protein>
<organism evidence="7 8">
    <name type="scientific">Brachionus plicatilis</name>
    <name type="common">Marine rotifer</name>
    <name type="synonym">Brachionus muelleri</name>
    <dbReference type="NCBI Taxonomy" id="10195"/>
    <lineage>
        <taxon>Eukaryota</taxon>
        <taxon>Metazoa</taxon>
        <taxon>Spiralia</taxon>
        <taxon>Gnathifera</taxon>
        <taxon>Rotifera</taxon>
        <taxon>Eurotatoria</taxon>
        <taxon>Monogononta</taxon>
        <taxon>Pseudotrocha</taxon>
        <taxon>Ploima</taxon>
        <taxon>Brachionidae</taxon>
        <taxon>Brachionus</taxon>
    </lineage>
</organism>
<keyword evidence="7" id="KW-0675">Receptor</keyword>
<dbReference type="Gene3D" id="3.30.40.10">
    <property type="entry name" value="Zinc/RING finger domain, C3HC4 (zinc finger)"/>
    <property type="match status" value="1"/>
</dbReference>
<dbReference type="STRING" id="10195.A0A3M7SUK3"/>
<reference evidence="7 8" key="1">
    <citation type="journal article" date="2018" name="Sci. Rep.">
        <title>Genomic signatures of local adaptation to the degree of environmental predictability in rotifers.</title>
        <authorList>
            <person name="Franch-Gras L."/>
            <person name="Hahn C."/>
            <person name="Garcia-Roger E.M."/>
            <person name="Carmona M.J."/>
            <person name="Serra M."/>
            <person name="Gomez A."/>
        </authorList>
    </citation>
    <scope>NUCLEOTIDE SEQUENCE [LARGE SCALE GENOMIC DNA]</scope>
    <source>
        <strain evidence="7">HYR1</strain>
    </source>
</reference>
<dbReference type="GO" id="GO:0007165">
    <property type="term" value="P:signal transduction"/>
    <property type="evidence" value="ECO:0007669"/>
    <property type="project" value="InterPro"/>
</dbReference>
<evidence type="ECO:0000256" key="2">
    <source>
        <dbReference type="ARBA" id="ARBA00022703"/>
    </source>
</evidence>
<name>A0A3M7SUK3_BRAPC</name>
<dbReference type="GO" id="GO:0006915">
    <property type="term" value="P:apoptotic process"/>
    <property type="evidence" value="ECO:0007669"/>
    <property type="project" value="UniProtKB-KW"/>
</dbReference>
<evidence type="ECO:0000259" key="6">
    <source>
        <dbReference type="PROSITE" id="PS50144"/>
    </source>
</evidence>
<keyword evidence="4 5" id="KW-0175">Coiled coil</keyword>
<keyword evidence="2" id="KW-0053">Apoptosis</keyword>
<dbReference type="EMBL" id="REGN01000747">
    <property type="protein sequence ID" value="RNA39494.1"/>
    <property type="molecule type" value="Genomic_DNA"/>
</dbReference>
<evidence type="ECO:0000256" key="5">
    <source>
        <dbReference type="SAM" id="Coils"/>
    </source>
</evidence>
<evidence type="ECO:0000256" key="4">
    <source>
        <dbReference type="ARBA" id="ARBA00023054"/>
    </source>
</evidence>
<dbReference type="FunFam" id="2.60.210.10:FF:000001">
    <property type="entry name" value="TNF receptor-associated factor"/>
    <property type="match status" value="1"/>
</dbReference>
<dbReference type="OrthoDB" id="6499288at2759"/>
<dbReference type="SUPFAM" id="SSF49599">
    <property type="entry name" value="TRAF domain-like"/>
    <property type="match status" value="1"/>
</dbReference>
<gene>
    <name evidence="7" type="ORF">BpHYR1_003303</name>
</gene>
<dbReference type="GO" id="GO:0008270">
    <property type="term" value="F:zinc ion binding"/>
    <property type="evidence" value="ECO:0007669"/>
    <property type="project" value="InterPro"/>
</dbReference>
<evidence type="ECO:0000313" key="7">
    <source>
        <dbReference type="EMBL" id="RNA39494.1"/>
    </source>
</evidence>
<dbReference type="InterPro" id="IPR049342">
    <property type="entry name" value="TRAF1-6_MATH_dom"/>
</dbReference>
<dbReference type="SMART" id="SM00061">
    <property type="entry name" value="MATH"/>
    <property type="match status" value="1"/>
</dbReference>
<keyword evidence="8" id="KW-1185">Reference proteome</keyword>
<feature type="domain" description="MATH" evidence="6">
    <location>
        <begin position="312"/>
        <end position="461"/>
    </location>
</feature>
<evidence type="ECO:0000256" key="1">
    <source>
        <dbReference type="ARBA" id="ARBA00022499"/>
    </source>
</evidence>
<dbReference type="InterPro" id="IPR013083">
    <property type="entry name" value="Znf_RING/FYVE/PHD"/>
</dbReference>
<accession>A0A3M7SUK3</accession>
<feature type="coiled-coil region" evidence="5">
    <location>
        <begin position="247"/>
        <end position="309"/>
    </location>
</feature>
<dbReference type="PROSITE" id="PS50144">
    <property type="entry name" value="MATH"/>
    <property type="match status" value="1"/>
</dbReference>
<dbReference type="InterPro" id="IPR002083">
    <property type="entry name" value="MATH/TRAF_dom"/>
</dbReference>
<dbReference type="Gene3D" id="2.60.210.10">
    <property type="entry name" value="Apoptosis, Tumor Necrosis Factor Receptor Associated Protein 2, Chain A"/>
    <property type="match status" value="1"/>
</dbReference>
<dbReference type="SUPFAM" id="SSF57850">
    <property type="entry name" value="RING/U-box"/>
    <property type="match status" value="1"/>
</dbReference>
<keyword evidence="3" id="KW-0832">Ubl conjugation</keyword>